<dbReference type="OrthoDB" id="9799347at2"/>
<dbReference type="GO" id="GO:0016209">
    <property type="term" value="F:antioxidant activity"/>
    <property type="evidence" value="ECO:0007669"/>
    <property type="project" value="InterPro"/>
</dbReference>
<accession>A0A1B4VF19</accession>
<feature type="domain" description="Thioredoxin" evidence="4">
    <location>
        <begin position="26"/>
        <end position="168"/>
    </location>
</feature>
<organism evidence="5 6">
    <name type="scientific">Sulfurifustis variabilis</name>
    <dbReference type="NCBI Taxonomy" id="1675686"/>
    <lineage>
        <taxon>Bacteria</taxon>
        <taxon>Pseudomonadati</taxon>
        <taxon>Pseudomonadota</taxon>
        <taxon>Gammaproteobacteria</taxon>
        <taxon>Acidiferrobacterales</taxon>
        <taxon>Acidiferrobacteraceae</taxon>
        <taxon>Sulfurifustis</taxon>
    </lineage>
</organism>
<dbReference type="InterPro" id="IPR017937">
    <property type="entry name" value="Thioredoxin_CS"/>
</dbReference>
<evidence type="ECO:0000313" key="6">
    <source>
        <dbReference type="Proteomes" id="UP000218899"/>
    </source>
</evidence>
<feature type="signal peptide" evidence="3">
    <location>
        <begin position="1"/>
        <end position="18"/>
    </location>
</feature>
<dbReference type="SUPFAM" id="SSF52833">
    <property type="entry name" value="Thioredoxin-like"/>
    <property type="match status" value="1"/>
</dbReference>
<sequence>MRTALAVLLALGLSSAAAQPQTMTPVPGRPNAPDFTLPDIDGKTRRLSSNRGKVVLVNFWATWCPPCRREMPSMQRAWDQLKNENFVIYAVDVGEDEETIFGFTFSTGVEITFPILLDKEGKVVKQWPVRGLPTTFLIDAEGRIAYSAVGGREWDDPALIAQIRRLMRHAPAAERVSSSPPPP</sequence>
<dbReference type="AlphaFoldDB" id="A0A1B4VF19"/>
<dbReference type="PANTHER" id="PTHR42852">
    <property type="entry name" value="THIOL:DISULFIDE INTERCHANGE PROTEIN DSBE"/>
    <property type="match status" value="1"/>
</dbReference>
<evidence type="ECO:0000256" key="2">
    <source>
        <dbReference type="SAM" id="MobiDB-lite"/>
    </source>
</evidence>
<dbReference type="KEGG" id="sva:SVA_2739"/>
<dbReference type="CDD" id="cd02966">
    <property type="entry name" value="TlpA_like_family"/>
    <property type="match status" value="1"/>
</dbReference>
<dbReference type="InterPro" id="IPR013766">
    <property type="entry name" value="Thioredoxin_domain"/>
</dbReference>
<keyword evidence="6" id="KW-1185">Reference proteome</keyword>
<gene>
    <name evidence="5" type="ORF">SVA_2739</name>
</gene>
<evidence type="ECO:0000259" key="4">
    <source>
        <dbReference type="PROSITE" id="PS51352"/>
    </source>
</evidence>
<dbReference type="EMBL" id="AP014936">
    <property type="protein sequence ID" value="BAU49287.1"/>
    <property type="molecule type" value="Genomic_DNA"/>
</dbReference>
<evidence type="ECO:0000256" key="3">
    <source>
        <dbReference type="SAM" id="SignalP"/>
    </source>
</evidence>
<protein>
    <submittedName>
        <fullName evidence="5">Alkyl hydroperoxide reductase</fullName>
    </submittedName>
</protein>
<dbReference type="Pfam" id="PF00578">
    <property type="entry name" value="AhpC-TSA"/>
    <property type="match status" value="1"/>
</dbReference>
<dbReference type="PROSITE" id="PS00194">
    <property type="entry name" value="THIOREDOXIN_1"/>
    <property type="match status" value="1"/>
</dbReference>
<dbReference type="Gene3D" id="3.40.30.10">
    <property type="entry name" value="Glutaredoxin"/>
    <property type="match status" value="1"/>
</dbReference>
<feature type="chain" id="PRO_5008571426" evidence="3">
    <location>
        <begin position="19"/>
        <end position="183"/>
    </location>
</feature>
<keyword evidence="1" id="KW-0676">Redox-active center</keyword>
<evidence type="ECO:0000256" key="1">
    <source>
        <dbReference type="ARBA" id="ARBA00023284"/>
    </source>
</evidence>
<reference evidence="5 6" key="1">
    <citation type="submission" date="2015-08" db="EMBL/GenBank/DDBJ databases">
        <title>Complete genome sequence of Sulfurifustis variabilis.</title>
        <authorList>
            <person name="Miura A."/>
            <person name="Kojima H."/>
            <person name="Fukui M."/>
        </authorList>
    </citation>
    <scope>NUCLEOTIDE SEQUENCE [LARGE SCALE GENOMIC DNA]</scope>
    <source>
        <strain evidence="6">skN76</strain>
    </source>
</reference>
<dbReference type="GO" id="GO:0015036">
    <property type="term" value="F:disulfide oxidoreductase activity"/>
    <property type="evidence" value="ECO:0007669"/>
    <property type="project" value="UniProtKB-ARBA"/>
</dbReference>
<dbReference type="RefSeq" id="WP_096462957.1">
    <property type="nucleotide sequence ID" value="NZ_AP014936.1"/>
</dbReference>
<dbReference type="PANTHER" id="PTHR42852:SF17">
    <property type="entry name" value="THIOREDOXIN-LIKE PROTEIN HI_1115"/>
    <property type="match status" value="1"/>
</dbReference>
<dbReference type="InterPro" id="IPR000866">
    <property type="entry name" value="AhpC/TSA"/>
</dbReference>
<dbReference type="PROSITE" id="PS51352">
    <property type="entry name" value="THIOREDOXIN_2"/>
    <property type="match status" value="1"/>
</dbReference>
<proteinExistence type="predicted"/>
<evidence type="ECO:0000313" key="5">
    <source>
        <dbReference type="EMBL" id="BAU49287.1"/>
    </source>
</evidence>
<dbReference type="Proteomes" id="UP000218899">
    <property type="component" value="Chromosome"/>
</dbReference>
<feature type="region of interest" description="Disordered" evidence="2">
    <location>
        <begin position="20"/>
        <end position="41"/>
    </location>
</feature>
<name>A0A1B4VF19_9GAMM</name>
<dbReference type="InterPro" id="IPR036249">
    <property type="entry name" value="Thioredoxin-like_sf"/>
</dbReference>
<dbReference type="InterPro" id="IPR050553">
    <property type="entry name" value="Thioredoxin_ResA/DsbE_sf"/>
</dbReference>
<keyword evidence="3" id="KW-0732">Signal</keyword>